<dbReference type="AlphaFoldDB" id="A0A370KGP5"/>
<accession>A0A370KGP5</accession>
<dbReference type="Gene3D" id="2.40.50.230">
    <property type="entry name" value="Gp5 N-terminal domain"/>
    <property type="match status" value="1"/>
</dbReference>
<feature type="domain" description="Gp5/Type VI secretion system Vgr protein OB-fold" evidence="1">
    <location>
        <begin position="22"/>
        <end position="96"/>
    </location>
</feature>
<protein>
    <recommendedName>
        <fullName evidence="1">Gp5/Type VI secretion system Vgr protein OB-fold domain-containing protein</fullName>
    </recommendedName>
</protein>
<dbReference type="Proteomes" id="UP000254939">
    <property type="component" value="Unassembled WGS sequence"/>
</dbReference>
<dbReference type="Pfam" id="PF04717">
    <property type="entry name" value="Phage_base_V"/>
    <property type="match status" value="1"/>
</dbReference>
<name>A0A370KGP5_9HYPH</name>
<dbReference type="RefSeq" id="WP_016555761.1">
    <property type="nucleotide sequence ID" value="NZ_KZ857269.1"/>
</dbReference>
<dbReference type="OrthoDB" id="9762420at2"/>
<evidence type="ECO:0000313" key="2">
    <source>
        <dbReference type="EMBL" id="RDJ03955.1"/>
    </source>
</evidence>
<organism evidence="2 3">
    <name type="scientific">Rhizobium grahamii</name>
    <dbReference type="NCBI Taxonomy" id="1120045"/>
    <lineage>
        <taxon>Bacteria</taxon>
        <taxon>Pseudomonadati</taxon>
        <taxon>Pseudomonadota</taxon>
        <taxon>Alphaproteobacteria</taxon>
        <taxon>Hyphomicrobiales</taxon>
        <taxon>Rhizobiaceae</taxon>
        <taxon>Rhizobium/Agrobacterium group</taxon>
        <taxon>Rhizobium</taxon>
    </lineage>
</organism>
<dbReference type="InterPro" id="IPR006531">
    <property type="entry name" value="Gp5/Vgr_OB"/>
</dbReference>
<dbReference type="SUPFAM" id="SSF69255">
    <property type="entry name" value="gp5 N-terminal domain-like"/>
    <property type="match status" value="1"/>
</dbReference>
<comment type="caution">
    <text evidence="2">The sequence shown here is derived from an EMBL/GenBank/DDBJ whole genome shotgun (WGS) entry which is preliminary data.</text>
</comment>
<gene>
    <name evidence="2" type="ORF">B5K06_29060</name>
</gene>
<sequence>MHDFQAAADQSQAHYERFYGKYRGIATDVNDPSRLGRIKARIPSLLEDFETGWATPCAPYAGTTSGFFSLPPVGAGVWIEFEGGDISRPIFAGCYWGVAEAPMAPPASPPDPMTKVWRSDLGLTIALDDKQQTITLSDPAGANQIVLDVKQSTVTVRGVAKVVFESSKIFEGSPVAFHPAVHGDQLMTYLNTLVTIFNTHLHVGQMAAGILPVTPAPSVVQMMPPPPSLLSTKVTLD</sequence>
<dbReference type="InterPro" id="IPR037026">
    <property type="entry name" value="Vgr_OB-fold_dom_sf"/>
</dbReference>
<proteinExistence type="predicted"/>
<reference evidence="2 3" key="1">
    <citation type="submission" date="2017-03" db="EMBL/GenBank/DDBJ databases">
        <title>Genome analysis of Rhizobial strains effectives or ineffectives for nitrogen fixation isolated from bean seeds.</title>
        <authorList>
            <person name="Peralta H."/>
            <person name="Aguilar-Vera A."/>
            <person name="Mora Y."/>
            <person name="Vargas-Lagunas C."/>
            <person name="Girard L."/>
            <person name="Mora J."/>
        </authorList>
    </citation>
    <scope>NUCLEOTIDE SEQUENCE [LARGE SCALE GENOMIC DNA]</scope>
    <source>
        <strain evidence="2 3">CCGM3</strain>
    </source>
</reference>
<evidence type="ECO:0000259" key="1">
    <source>
        <dbReference type="Pfam" id="PF04717"/>
    </source>
</evidence>
<dbReference type="EMBL" id="NAAC01000041">
    <property type="protein sequence ID" value="RDJ03955.1"/>
    <property type="molecule type" value="Genomic_DNA"/>
</dbReference>
<evidence type="ECO:0000313" key="3">
    <source>
        <dbReference type="Proteomes" id="UP000254939"/>
    </source>
</evidence>